<dbReference type="RefSeq" id="WP_248343845.1">
    <property type="nucleotide sequence ID" value="NZ_AP025592.1"/>
</dbReference>
<protein>
    <recommendedName>
        <fullName evidence="2">Putative zinc-finger domain-containing protein</fullName>
    </recommendedName>
</protein>
<keyword evidence="4" id="KW-1185">Reference proteome</keyword>
<keyword evidence="1" id="KW-0812">Transmembrane</keyword>
<organism evidence="3 4">
    <name type="scientific">Anaeromyxobacter paludicola</name>
    <dbReference type="NCBI Taxonomy" id="2918171"/>
    <lineage>
        <taxon>Bacteria</taxon>
        <taxon>Pseudomonadati</taxon>
        <taxon>Myxococcota</taxon>
        <taxon>Myxococcia</taxon>
        <taxon>Myxococcales</taxon>
        <taxon>Cystobacterineae</taxon>
        <taxon>Anaeromyxobacteraceae</taxon>
        <taxon>Anaeromyxobacter</taxon>
    </lineage>
</organism>
<evidence type="ECO:0000256" key="1">
    <source>
        <dbReference type="SAM" id="Phobius"/>
    </source>
</evidence>
<keyword evidence="1" id="KW-0472">Membrane</keyword>
<feature type="domain" description="Putative zinc-finger" evidence="2">
    <location>
        <begin position="13"/>
        <end position="47"/>
    </location>
</feature>
<dbReference type="Pfam" id="PF13490">
    <property type="entry name" value="zf-HC2"/>
    <property type="match status" value="1"/>
</dbReference>
<dbReference type="Proteomes" id="UP001162734">
    <property type="component" value="Chromosome"/>
</dbReference>
<gene>
    <name evidence="3" type="ORF">AMPC_03570</name>
</gene>
<dbReference type="InterPro" id="IPR041916">
    <property type="entry name" value="Anti_sigma_zinc_sf"/>
</dbReference>
<sequence length="277" mass="30798">MAEIREATATMDCEELKRSLDAFVDGEFEERERAEVEAHVSVCPPCRLLVEEHARFQSALRSSLRCCLGEGSAAGRAPAELRRRILEALEHERRPPWRRPAALSAAALFLVLAAGFAVARQRTTELRSDPFVEEAVRRHVRDLPLEVTAASTGADSVAGWFAGKLDFNPAPPRFHRAGVRLVGARLSHLRDWPAAYMRYDAPRGRIGVFILDDPDGRFTGAGQLRHLGPADVWLAQTRGYRVAVWRQNDIVYSVVSDLDERELSDLVADAQAVHGGR</sequence>
<evidence type="ECO:0000259" key="2">
    <source>
        <dbReference type="Pfam" id="PF13490"/>
    </source>
</evidence>
<evidence type="ECO:0000313" key="3">
    <source>
        <dbReference type="EMBL" id="BDG07244.1"/>
    </source>
</evidence>
<reference evidence="4" key="1">
    <citation type="journal article" date="2022" name="Int. J. Syst. Evol. Microbiol.">
        <title>Anaeromyxobacter oryzae sp. nov., Anaeromyxobacter diazotrophicus sp. nov. and Anaeromyxobacter paludicola sp. nov., isolated from paddy soils.</title>
        <authorList>
            <person name="Itoh H."/>
            <person name="Xu Z."/>
            <person name="Mise K."/>
            <person name="Masuda Y."/>
            <person name="Ushijima N."/>
            <person name="Hayakawa C."/>
            <person name="Shiratori Y."/>
            <person name="Senoo K."/>
        </authorList>
    </citation>
    <scope>NUCLEOTIDE SEQUENCE [LARGE SCALE GENOMIC DNA]</scope>
    <source>
        <strain evidence="4">Red630</strain>
    </source>
</reference>
<feature type="transmembrane region" description="Helical" evidence="1">
    <location>
        <begin position="101"/>
        <end position="119"/>
    </location>
</feature>
<proteinExistence type="predicted"/>
<dbReference type="InterPro" id="IPR027383">
    <property type="entry name" value="Znf_put"/>
</dbReference>
<dbReference type="Gene3D" id="1.10.10.1320">
    <property type="entry name" value="Anti-sigma factor, zinc-finger domain"/>
    <property type="match status" value="1"/>
</dbReference>
<keyword evidence="1" id="KW-1133">Transmembrane helix</keyword>
<name>A0ABM7X600_9BACT</name>
<evidence type="ECO:0000313" key="4">
    <source>
        <dbReference type="Proteomes" id="UP001162734"/>
    </source>
</evidence>
<dbReference type="EMBL" id="AP025592">
    <property type="protein sequence ID" value="BDG07244.1"/>
    <property type="molecule type" value="Genomic_DNA"/>
</dbReference>
<accession>A0ABM7X600</accession>